<dbReference type="PANTHER" id="PTHR15048">
    <property type="entry name" value="STARCH-BINDING DOMAIN-CONTAINING PROTEIN 1"/>
    <property type="match status" value="1"/>
</dbReference>
<dbReference type="AlphaFoldDB" id="A0A2J7ZMG0"/>
<dbReference type="InterPro" id="IPR013784">
    <property type="entry name" value="Carb-bd-like_fold"/>
</dbReference>
<dbReference type="SUPFAM" id="SSF49452">
    <property type="entry name" value="Starch-binding domain-like"/>
    <property type="match status" value="1"/>
</dbReference>
<proteinExistence type="predicted"/>
<dbReference type="PROSITE" id="PS51166">
    <property type="entry name" value="CBM20"/>
    <property type="match status" value="1"/>
</dbReference>
<feature type="domain" description="CBM20" evidence="2">
    <location>
        <begin position="72"/>
        <end position="176"/>
    </location>
</feature>
<feature type="region of interest" description="Disordered" evidence="1">
    <location>
        <begin position="328"/>
        <end position="396"/>
    </location>
</feature>
<dbReference type="CDD" id="cd05467">
    <property type="entry name" value="CBM20"/>
    <property type="match status" value="1"/>
</dbReference>
<dbReference type="Proteomes" id="UP000236333">
    <property type="component" value="Unassembled WGS sequence"/>
</dbReference>
<sequence length="410" mass="41903">MLLLRAPPSSSRPSAAGTAIPGRPALPRAPAGAQRSAAPHHPCLSSRQGAVVRFRDDRAPDEVPDATQTTRDGARQMVPVILKYGKRCNFGEAYAVVGSVPELGSWDPAKAARMQWTPGDVWEAVVRLPVDTDVQYKYVRIKEKGGLVAWEGCEQGNGARAGDLSNLCLRVKPKDSLMFKHGVEVRHRLPAECADIAGEPLPDATTTKAGPAPAPPPSTNGRSDSRGLVSGAVELATKTLAAIESHIPALSGGLQPAGVRLAGQAEQVLAGVELAGGSGSSWELAASMIAAGPAAAAVSEATMDRVADEGGSVPVVLPVAQPAPGASAAAREAWARGGGAHDAPTMDVPPPEVPPPAVTAAGAAAEAPQVPPYSQDAGATPGGHPDDYSGNGSGGSGNRFTEFFKRLISI</sequence>
<dbReference type="PANTHER" id="PTHR15048:SF0">
    <property type="entry name" value="STARCH-BINDING DOMAIN-CONTAINING PROTEIN 1"/>
    <property type="match status" value="1"/>
</dbReference>
<dbReference type="GO" id="GO:0016020">
    <property type="term" value="C:membrane"/>
    <property type="evidence" value="ECO:0007669"/>
    <property type="project" value="TreeGrafter"/>
</dbReference>
<evidence type="ECO:0000313" key="3">
    <source>
        <dbReference type="EMBL" id="PNH01456.1"/>
    </source>
</evidence>
<keyword evidence="4" id="KW-1185">Reference proteome</keyword>
<reference evidence="3 4" key="1">
    <citation type="journal article" date="2017" name="Mol. Biol. Evol.">
        <title>The 4-celled Tetrabaena socialis nuclear genome reveals the essential components for genetic control of cell number at the origin of multicellularity in the volvocine lineage.</title>
        <authorList>
            <person name="Featherston J."/>
            <person name="Arakaki Y."/>
            <person name="Hanschen E.R."/>
            <person name="Ferris P.J."/>
            <person name="Michod R.E."/>
            <person name="Olson B.J.S.C."/>
            <person name="Nozaki H."/>
            <person name="Durand P.M."/>
        </authorList>
    </citation>
    <scope>NUCLEOTIDE SEQUENCE [LARGE SCALE GENOMIC DNA]</scope>
    <source>
        <strain evidence="3 4">NIES-571</strain>
    </source>
</reference>
<feature type="compositionally biased region" description="Low complexity" evidence="1">
    <location>
        <begin position="1"/>
        <end position="33"/>
    </location>
</feature>
<dbReference type="InterPro" id="IPR002044">
    <property type="entry name" value="CBM20"/>
</dbReference>
<feature type="compositionally biased region" description="Low complexity" evidence="1">
    <location>
        <begin position="358"/>
        <end position="368"/>
    </location>
</feature>
<dbReference type="SMART" id="SM01065">
    <property type="entry name" value="CBM_2"/>
    <property type="match status" value="1"/>
</dbReference>
<evidence type="ECO:0000256" key="1">
    <source>
        <dbReference type="SAM" id="MobiDB-lite"/>
    </source>
</evidence>
<feature type="region of interest" description="Disordered" evidence="1">
    <location>
        <begin position="197"/>
        <end position="226"/>
    </location>
</feature>
<dbReference type="EMBL" id="PGGS01000889">
    <property type="protein sequence ID" value="PNH01456.1"/>
    <property type="molecule type" value="Genomic_DNA"/>
</dbReference>
<dbReference type="OrthoDB" id="549415at2759"/>
<evidence type="ECO:0000313" key="4">
    <source>
        <dbReference type="Proteomes" id="UP000236333"/>
    </source>
</evidence>
<dbReference type="Gene3D" id="2.60.40.10">
    <property type="entry name" value="Immunoglobulins"/>
    <property type="match status" value="1"/>
</dbReference>
<dbReference type="InterPro" id="IPR013783">
    <property type="entry name" value="Ig-like_fold"/>
</dbReference>
<dbReference type="Pfam" id="PF00686">
    <property type="entry name" value="CBM_20"/>
    <property type="match status" value="1"/>
</dbReference>
<dbReference type="GO" id="GO:2001070">
    <property type="term" value="F:starch binding"/>
    <property type="evidence" value="ECO:0007669"/>
    <property type="project" value="InterPro"/>
</dbReference>
<name>A0A2J7ZMG0_9CHLO</name>
<feature type="region of interest" description="Disordered" evidence="1">
    <location>
        <begin position="1"/>
        <end position="47"/>
    </location>
</feature>
<evidence type="ECO:0000259" key="2">
    <source>
        <dbReference type="PROSITE" id="PS51166"/>
    </source>
</evidence>
<feature type="compositionally biased region" description="Pro residues" evidence="1">
    <location>
        <begin position="347"/>
        <end position="357"/>
    </location>
</feature>
<feature type="compositionally biased region" description="Low complexity" evidence="1">
    <location>
        <begin position="202"/>
        <end position="211"/>
    </location>
</feature>
<protein>
    <recommendedName>
        <fullName evidence="2">CBM20 domain-containing protein</fullName>
    </recommendedName>
</protein>
<accession>A0A2J7ZMG0</accession>
<comment type="caution">
    <text evidence="3">The sequence shown here is derived from an EMBL/GenBank/DDBJ whole genome shotgun (WGS) entry which is preliminary data.</text>
</comment>
<organism evidence="3 4">
    <name type="scientific">Tetrabaena socialis</name>
    <dbReference type="NCBI Taxonomy" id="47790"/>
    <lineage>
        <taxon>Eukaryota</taxon>
        <taxon>Viridiplantae</taxon>
        <taxon>Chlorophyta</taxon>
        <taxon>core chlorophytes</taxon>
        <taxon>Chlorophyceae</taxon>
        <taxon>CS clade</taxon>
        <taxon>Chlamydomonadales</taxon>
        <taxon>Tetrabaenaceae</taxon>
        <taxon>Tetrabaena</taxon>
    </lineage>
</organism>
<gene>
    <name evidence="3" type="ORF">TSOC_012656</name>
</gene>